<reference evidence="1" key="1">
    <citation type="submission" date="2020-02" db="EMBL/GenBank/DDBJ databases">
        <authorList>
            <person name="Scholz U."/>
            <person name="Mascher M."/>
            <person name="Fiebig A."/>
        </authorList>
    </citation>
    <scope>NUCLEOTIDE SEQUENCE</scope>
</reference>
<dbReference type="Proteomes" id="UP000663760">
    <property type="component" value="Chromosome 14"/>
</dbReference>
<evidence type="ECO:0000313" key="1">
    <source>
        <dbReference type="EMBL" id="CAA7407501.1"/>
    </source>
</evidence>
<accession>A0A7I8LBN9</accession>
<evidence type="ECO:0000313" key="2">
    <source>
        <dbReference type="Proteomes" id="UP000663760"/>
    </source>
</evidence>
<sequence>MDHRVVSGGCHPAKQKNSNFAALWWLSLDGKELDGGGARVRSFILRSAQQEEVLHRIWYALRRNSFHPLRHIINSNSFILRSVQQEEAHHRIRYALRRWRLTSRRIVLFSTTACSSINRR</sequence>
<protein>
    <submittedName>
        <fullName evidence="1">Uncharacterized protein</fullName>
    </submittedName>
</protein>
<name>A0A7I8LBN9_SPIIN</name>
<keyword evidence="2" id="KW-1185">Reference proteome</keyword>
<proteinExistence type="predicted"/>
<gene>
    <name evidence="1" type="ORF">SI8410_14018179</name>
</gene>
<dbReference type="EMBL" id="LR746277">
    <property type="protein sequence ID" value="CAA7407501.1"/>
    <property type="molecule type" value="Genomic_DNA"/>
</dbReference>
<organism evidence="1 2">
    <name type="scientific">Spirodela intermedia</name>
    <name type="common">Intermediate duckweed</name>
    <dbReference type="NCBI Taxonomy" id="51605"/>
    <lineage>
        <taxon>Eukaryota</taxon>
        <taxon>Viridiplantae</taxon>
        <taxon>Streptophyta</taxon>
        <taxon>Embryophyta</taxon>
        <taxon>Tracheophyta</taxon>
        <taxon>Spermatophyta</taxon>
        <taxon>Magnoliopsida</taxon>
        <taxon>Liliopsida</taxon>
        <taxon>Araceae</taxon>
        <taxon>Lemnoideae</taxon>
        <taxon>Spirodela</taxon>
    </lineage>
</organism>
<dbReference type="AlphaFoldDB" id="A0A7I8LBN9"/>